<dbReference type="SMART" id="SM00245">
    <property type="entry name" value="TSPc"/>
    <property type="match status" value="1"/>
</dbReference>
<feature type="chain" id="PRO_5047209687" evidence="1">
    <location>
        <begin position="19"/>
        <end position="322"/>
    </location>
</feature>
<keyword evidence="4" id="KW-1185">Reference proteome</keyword>
<dbReference type="PANTHER" id="PTHR11261:SF3">
    <property type="entry name" value="RETINOL-BINDING PROTEIN 3"/>
    <property type="match status" value="1"/>
</dbReference>
<keyword evidence="1" id="KW-0732">Signal</keyword>
<dbReference type="RefSeq" id="WP_191175753.1">
    <property type="nucleotide sequence ID" value="NZ_JACWMW010000002.1"/>
</dbReference>
<dbReference type="Gene3D" id="3.30.750.44">
    <property type="match status" value="1"/>
</dbReference>
<dbReference type="Pfam" id="PF03572">
    <property type="entry name" value="Peptidase_S41"/>
    <property type="match status" value="1"/>
</dbReference>
<dbReference type="PANTHER" id="PTHR11261">
    <property type="entry name" value="INTERPHOTORECEPTOR RETINOID-BINDING PROTEIN"/>
    <property type="match status" value="1"/>
</dbReference>
<evidence type="ECO:0000313" key="3">
    <source>
        <dbReference type="EMBL" id="MBD1385902.1"/>
    </source>
</evidence>
<reference evidence="3 4" key="1">
    <citation type="submission" date="2020-09" db="EMBL/GenBank/DDBJ databases">
        <title>Novel species of Mucilaginibacter isolated from a glacier on the Tibetan Plateau.</title>
        <authorList>
            <person name="Liu Q."/>
            <person name="Xin Y.-H."/>
        </authorList>
    </citation>
    <scope>NUCLEOTIDE SEQUENCE [LARGE SCALE GENOMIC DNA]</scope>
    <source>
        <strain evidence="3 4">CGMCC 1.13878</strain>
    </source>
</reference>
<dbReference type="Pfam" id="PF11918">
    <property type="entry name" value="Peptidase_S41_N"/>
    <property type="match status" value="1"/>
</dbReference>
<feature type="domain" description="Tail specific protease" evidence="2">
    <location>
        <begin position="112"/>
        <end position="306"/>
    </location>
</feature>
<dbReference type="Proteomes" id="UP000618754">
    <property type="component" value="Unassembled WGS sequence"/>
</dbReference>
<sequence length="322" mass="35017">MKTTTAILIFIMSYFAVAAQTGQLTNVGKAEVVNSIAKNLEAKYINLDTAKKMGRYIERELLHGAYDTITSPQVFAARLTNDLLSVYYDGHLSIAYNPAFATSTGQVDTAAEHKRFRHMQKIHNFGFDKAEMLPGNIGYLKIGGFFAPDQAGKAMVQAAFRFVSSADVLIIDLRENHGGDPSMVSYMCGFLFANKVHLNDLYTRSSHSLDTFWAVPDTELTALQTVPVYVLTSKQTFSAGEEFSYDLKTQKRAMIIGEATGGGAHPVQSFPVANGFVANIPFARAVNPVTKTDWEGIGVQPDVVAPADQALDVALKMAAAGK</sequence>
<evidence type="ECO:0000313" key="4">
    <source>
        <dbReference type="Proteomes" id="UP000618754"/>
    </source>
</evidence>
<gene>
    <name evidence="3" type="ORF">IDJ75_11475</name>
</gene>
<dbReference type="CDD" id="cd07563">
    <property type="entry name" value="Peptidase_S41_IRBP"/>
    <property type="match status" value="1"/>
</dbReference>
<dbReference type="EMBL" id="JACWMW010000002">
    <property type="protein sequence ID" value="MBD1385902.1"/>
    <property type="molecule type" value="Genomic_DNA"/>
</dbReference>
<name>A0ABR7X5P8_9SPHI</name>
<dbReference type="InterPro" id="IPR005151">
    <property type="entry name" value="Tail-specific_protease"/>
</dbReference>
<dbReference type="InterPro" id="IPR029045">
    <property type="entry name" value="ClpP/crotonase-like_dom_sf"/>
</dbReference>
<proteinExistence type="predicted"/>
<protein>
    <submittedName>
        <fullName evidence="3">S41 family peptidase</fullName>
    </submittedName>
</protein>
<evidence type="ECO:0000259" key="2">
    <source>
        <dbReference type="SMART" id="SM00245"/>
    </source>
</evidence>
<evidence type="ECO:0000256" key="1">
    <source>
        <dbReference type="SAM" id="SignalP"/>
    </source>
</evidence>
<feature type="signal peptide" evidence="1">
    <location>
        <begin position="1"/>
        <end position="18"/>
    </location>
</feature>
<accession>A0ABR7X5P8</accession>
<dbReference type="Gene3D" id="3.90.226.10">
    <property type="entry name" value="2-enoyl-CoA Hydratase, Chain A, domain 1"/>
    <property type="match status" value="1"/>
</dbReference>
<dbReference type="SUPFAM" id="SSF52096">
    <property type="entry name" value="ClpP/crotonase"/>
    <property type="match status" value="1"/>
</dbReference>
<organism evidence="3 4">
    <name type="scientific">Mucilaginibacter rigui</name>
    <dbReference type="NCBI Taxonomy" id="534635"/>
    <lineage>
        <taxon>Bacteria</taxon>
        <taxon>Pseudomonadati</taxon>
        <taxon>Bacteroidota</taxon>
        <taxon>Sphingobacteriia</taxon>
        <taxon>Sphingobacteriales</taxon>
        <taxon>Sphingobacteriaceae</taxon>
        <taxon>Mucilaginibacter</taxon>
    </lineage>
</organism>
<comment type="caution">
    <text evidence="3">The sequence shown here is derived from an EMBL/GenBank/DDBJ whole genome shotgun (WGS) entry which is preliminary data.</text>
</comment>